<accession>A0A4S2MW68</accession>
<dbReference type="STRING" id="341454.A0A4S2MW68"/>
<gene>
    <name evidence="2" type="ORF">EX30DRAFT_341219</name>
</gene>
<dbReference type="InParanoid" id="A0A4S2MW68"/>
<proteinExistence type="predicted"/>
<protein>
    <recommendedName>
        <fullName evidence="4">Vegetative cell wall protein gp1</fullName>
    </recommendedName>
</protein>
<feature type="region of interest" description="Disordered" evidence="1">
    <location>
        <begin position="19"/>
        <end position="99"/>
    </location>
</feature>
<feature type="compositionally biased region" description="Low complexity" evidence="1">
    <location>
        <begin position="19"/>
        <end position="31"/>
    </location>
</feature>
<feature type="compositionally biased region" description="Basic and acidic residues" evidence="1">
    <location>
        <begin position="64"/>
        <end position="78"/>
    </location>
</feature>
<sequence>MQFDASSFAPPPPFYSYGYASPPPSAGAMPPRAHTFHDGYPTPAPSPRSPSSSRRRSATADFMKSAEYKRPSSSRRNEVPFNPATSPRGHGPFVHTPMHTPPPMSHGAMPNIYAYTGFSSTPQPEYVSFWPYPDQYGYGGGAPADHYTQYGHHAYSTNPAPGHHSPPPNMRDARYSRSHHRREATWSGDHDPRASQRSSKTSTPVSKHKHPEPPKPRYTEEELRARARMHKIPDDYSLKNWDPKDRPIILLGSVFDPSSLGEWIYNWTKFCHGKDHQASKSAAGLWELMTELDFKMTRTVMNLDKIQHAENRDILRDFLEAGERLWRQLRELIKACEEYMWVGASRVRTETSDGKTKVEMGQKSGAEFVKAMFHGDREWRLTDGFMRSAALWVHRFTVNAELILRNADS</sequence>
<dbReference type="EMBL" id="ML220122">
    <property type="protein sequence ID" value="TGZ80892.1"/>
    <property type="molecule type" value="Genomic_DNA"/>
</dbReference>
<evidence type="ECO:0000256" key="1">
    <source>
        <dbReference type="SAM" id="MobiDB-lite"/>
    </source>
</evidence>
<evidence type="ECO:0000313" key="3">
    <source>
        <dbReference type="Proteomes" id="UP000298138"/>
    </source>
</evidence>
<dbReference type="OrthoDB" id="5398854at2759"/>
<organism evidence="2 3">
    <name type="scientific">Ascodesmis nigricans</name>
    <dbReference type="NCBI Taxonomy" id="341454"/>
    <lineage>
        <taxon>Eukaryota</taxon>
        <taxon>Fungi</taxon>
        <taxon>Dikarya</taxon>
        <taxon>Ascomycota</taxon>
        <taxon>Pezizomycotina</taxon>
        <taxon>Pezizomycetes</taxon>
        <taxon>Pezizales</taxon>
        <taxon>Ascodesmidaceae</taxon>
        <taxon>Ascodesmis</taxon>
    </lineage>
</organism>
<evidence type="ECO:0008006" key="4">
    <source>
        <dbReference type="Google" id="ProtNLM"/>
    </source>
</evidence>
<dbReference type="Proteomes" id="UP000298138">
    <property type="component" value="Unassembled WGS sequence"/>
</dbReference>
<name>A0A4S2MW68_9PEZI</name>
<dbReference type="AlphaFoldDB" id="A0A4S2MW68"/>
<keyword evidence="3" id="KW-1185">Reference proteome</keyword>
<evidence type="ECO:0000313" key="2">
    <source>
        <dbReference type="EMBL" id="TGZ80892.1"/>
    </source>
</evidence>
<reference evidence="2 3" key="1">
    <citation type="submission" date="2019-04" db="EMBL/GenBank/DDBJ databases">
        <title>Comparative genomics and transcriptomics to analyze fruiting body development in filamentous ascomycetes.</title>
        <authorList>
            <consortium name="DOE Joint Genome Institute"/>
            <person name="Lutkenhaus R."/>
            <person name="Traeger S."/>
            <person name="Breuer J."/>
            <person name="Kuo A."/>
            <person name="Lipzen A."/>
            <person name="Pangilinan J."/>
            <person name="Dilworth D."/>
            <person name="Sandor L."/>
            <person name="Poggeler S."/>
            <person name="Barry K."/>
            <person name="Grigoriev I.V."/>
            <person name="Nowrousian M."/>
        </authorList>
    </citation>
    <scope>NUCLEOTIDE SEQUENCE [LARGE SCALE GENOMIC DNA]</scope>
    <source>
        <strain evidence="2 3">CBS 389.68</strain>
    </source>
</reference>
<feature type="compositionally biased region" description="Polar residues" evidence="1">
    <location>
        <begin position="195"/>
        <end position="205"/>
    </location>
</feature>
<feature type="region of interest" description="Disordered" evidence="1">
    <location>
        <begin position="149"/>
        <end position="219"/>
    </location>
</feature>